<dbReference type="Proteomes" id="UP001162992">
    <property type="component" value="Chromosome 3"/>
</dbReference>
<keyword evidence="2" id="KW-1185">Reference proteome</keyword>
<dbReference type="EMBL" id="CM055094">
    <property type="protein sequence ID" value="KAJ7562573.1"/>
    <property type="molecule type" value="Genomic_DNA"/>
</dbReference>
<name>A0ACC2E7H3_DIPCM</name>
<proteinExistence type="predicted"/>
<protein>
    <submittedName>
        <fullName evidence="1">Uncharacterized protein</fullName>
    </submittedName>
</protein>
<organism evidence="1 2">
    <name type="scientific">Diphasiastrum complanatum</name>
    <name type="common">Issler's clubmoss</name>
    <name type="synonym">Lycopodium complanatum</name>
    <dbReference type="NCBI Taxonomy" id="34168"/>
    <lineage>
        <taxon>Eukaryota</taxon>
        <taxon>Viridiplantae</taxon>
        <taxon>Streptophyta</taxon>
        <taxon>Embryophyta</taxon>
        <taxon>Tracheophyta</taxon>
        <taxon>Lycopodiopsida</taxon>
        <taxon>Lycopodiales</taxon>
        <taxon>Lycopodiaceae</taxon>
        <taxon>Lycopodioideae</taxon>
        <taxon>Diphasiastrum</taxon>
    </lineage>
</organism>
<accession>A0ACC2E7H3</accession>
<evidence type="ECO:0000313" key="2">
    <source>
        <dbReference type="Proteomes" id="UP001162992"/>
    </source>
</evidence>
<evidence type="ECO:0000313" key="1">
    <source>
        <dbReference type="EMBL" id="KAJ7562573.1"/>
    </source>
</evidence>
<sequence>MDFKGVGNLIPRIPNDIASLCLARLPKVFHSKMYLVSKAWNELLKSEQFYNMRARMNLVDTLLLAISEDSQTELSSKQLLAFDLKHKLRCKFPSPSRELQRHLLFTGYKCIAVGCLFFILGGAFSDEFGLHGQRTVTIFNTAKNMWYEGASMNIARSYFACGVIDGLLYVVGGYNCTGEVEISGEVYNVKKNAWSEIAPMPYGLTNIESDAVFQGRLFVKGRTSTGADDERKVLAYDPCSNLWEVKEELESNLLDGEFAATSNDLYVLNRSGYIGKYNCASAQWQQVGNISLYFFPFDCPSKRAIVFGKDVFFLNGLSGEPLDLYRCKNFHQVLPKVFWQWQGAIVDA</sequence>
<comment type="caution">
    <text evidence="1">The sequence shown here is derived from an EMBL/GenBank/DDBJ whole genome shotgun (WGS) entry which is preliminary data.</text>
</comment>
<reference evidence="2" key="1">
    <citation type="journal article" date="2024" name="Proc. Natl. Acad. Sci. U.S.A.">
        <title>Extraordinary preservation of gene collinearity over three hundred million years revealed in homosporous lycophytes.</title>
        <authorList>
            <person name="Li C."/>
            <person name="Wickell D."/>
            <person name="Kuo L.Y."/>
            <person name="Chen X."/>
            <person name="Nie B."/>
            <person name="Liao X."/>
            <person name="Peng D."/>
            <person name="Ji J."/>
            <person name="Jenkins J."/>
            <person name="Williams M."/>
            <person name="Shu S."/>
            <person name="Plott C."/>
            <person name="Barry K."/>
            <person name="Rajasekar S."/>
            <person name="Grimwood J."/>
            <person name="Han X."/>
            <person name="Sun S."/>
            <person name="Hou Z."/>
            <person name="He W."/>
            <person name="Dai G."/>
            <person name="Sun C."/>
            <person name="Schmutz J."/>
            <person name="Leebens-Mack J.H."/>
            <person name="Li F.W."/>
            <person name="Wang L."/>
        </authorList>
    </citation>
    <scope>NUCLEOTIDE SEQUENCE [LARGE SCALE GENOMIC DNA]</scope>
    <source>
        <strain evidence="2">cv. PW_Plant_1</strain>
    </source>
</reference>
<gene>
    <name evidence="1" type="ORF">O6H91_03G074800</name>
</gene>